<keyword evidence="4" id="KW-1185">Reference proteome</keyword>
<feature type="binding site" evidence="1">
    <location>
        <position position="150"/>
    </location>
    <ligand>
        <name>Mg(2+)</name>
        <dbReference type="ChEBI" id="CHEBI:18420"/>
    </ligand>
</feature>
<keyword evidence="1" id="KW-0479">Metal-binding</keyword>
<protein>
    <submittedName>
        <fullName evidence="3">Ribonuclease activity regulator RraA</fullName>
    </submittedName>
</protein>
<dbReference type="RefSeq" id="WP_157400259.1">
    <property type="nucleotide sequence ID" value="NZ_WSEL01000009.1"/>
</dbReference>
<dbReference type="AlphaFoldDB" id="A0A6N8J265"/>
<dbReference type="SUPFAM" id="SSF89562">
    <property type="entry name" value="RraA-like"/>
    <property type="match status" value="1"/>
</dbReference>
<feature type="binding site" evidence="1">
    <location>
        <position position="149"/>
    </location>
    <ligand>
        <name>substrate</name>
    </ligand>
</feature>
<dbReference type="PANTHER" id="PTHR33254:SF16">
    <property type="entry name" value="BLR3842 PROTEIN"/>
    <property type="match status" value="1"/>
</dbReference>
<evidence type="ECO:0000256" key="2">
    <source>
        <dbReference type="SAM" id="MobiDB-lite"/>
    </source>
</evidence>
<feature type="region of interest" description="Disordered" evidence="2">
    <location>
        <begin position="1"/>
        <end position="22"/>
    </location>
</feature>
<dbReference type="NCBIfam" id="NF006093">
    <property type="entry name" value="PRK08245.1"/>
    <property type="match status" value="1"/>
</dbReference>
<organism evidence="3 4">
    <name type="scientific">Ramlibacter pinisoli</name>
    <dbReference type="NCBI Taxonomy" id="2682844"/>
    <lineage>
        <taxon>Bacteria</taxon>
        <taxon>Pseudomonadati</taxon>
        <taxon>Pseudomonadota</taxon>
        <taxon>Betaproteobacteria</taxon>
        <taxon>Burkholderiales</taxon>
        <taxon>Comamonadaceae</taxon>
        <taxon>Ramlibacter</taxon>
    </lineage>
</organism>
<dbReference type="Gene3D" id="3.50.30.40">
    <property type="entry name" value="Ribonuclease E inhibitor RraA/RraA-like"/>
    <property type="match status" value="1"/>
</dbReference>
<dbReference type="Pfam" id="PF03737">
    <property type="entry name" value="RraA-like"/>
    <property type="match status" value="1"/>
</dbReference>
<proteinExistence type="predicted"/>
<evidence type="ECO:0000313" key="3">
    <source>
        <dbReference type="EMBL" id="MVQ32286.1"/>
    </source>
</evidence>
<sequence length="276" mass="30127">MTQFFNDPPPLPASDIPKRPPQVHVPDEVLARLARCTAGSLTTQLYIKGIRQPVLHGITPLNRKVMPFAGRAYTMRFIPAREDIDTYGNLVTQPHHDHLQWVGVEQLQPGDVLVIDSNRDGRAASMGNMLITRMMMRGARGVVTDGSFRDGLELAQMDFPVWCTGVTNTTRLSYHHVADLNVPVGCAGVAVYPGDVVHGDGDNITIIPAQWAEEMADLCEKRDGIEAYLAMRVKAGEALWGVYPPSETTRAEYQAWLAAGSPAIAPQGPATTMQGT</sequence>
<feature type="binding site" evidence="1">
    <location>
        <begin position="127"/>
        <end position="130"/>
    </location>
    <ligand>
        <name>substrate</name>
    </ligand>
</feature>
<accession>A0A6N8J265</accession>
<dbReference type="GO" id="GO:0046872">
    <property type="term" value="F:metal ion binding"/>
    <property type="evidence" value="ECO:0007669"/>
    <property type="project" value="UniProtKB-KW"/>
</dbReference>
<dbReference type="CDD" id="cd16841">
    <property type="entry name" value="RraA_family"/>
    <property type="match status" value="1"/>
</dbReference>
<keyword evidence="1" id="KW-0460">Magnesium</keyword>
<dbReference type="PANTHER" id="PTHR33254">
    <property type="entry name" value="4-HYDROXY-4-METHYL-2-OXOGLUTARATE ALDOLASE 3-RELATED"/>
    <property type="match status" value="1"/>
</dbReference>
<gene>
    <name evidence="3" type="ORF">GON04_22715</name>
</gene>
<dbReference type="InterPro" id="IPR036704">
    <property type="entry name" value="RraA/RraA-like_sf"/>
</dbReference>
<reference evidence="3 4" key="1">
    <citation type="submission" date="2019-12" db="EMBL/GenBank/DDBJ databases">
        <authorList>
            <person name="Huq M.A."/>
        </authorList>
    </citation>
    <scope>NUCLEOTIDE SEQUENCE [LARGE SCALE GENOMIC DNA]</scope>
    <source>
        <strain evidence="3 4">MAH-25</strain>
    </source>
</reference>
<dbReference type="InterPro" id="IPR005493">
    <property type="entry name" value="RraA/RraA-like"/>
</dbReference>
<name>A0A6N8J265_9BURK</name>
<comment type="caution">
    <text evidence="3">The sequence shown here is derived from an EMBL/GenBank/DDBJ whole genome shotgun (WGS) entry which is preliminary data.</text>
</comment>
<evidence type="ECO:0000313" key="4">
    <source>
        <dbReference type="Proteomes" id="UP000469385"/>
    </source>
</evidence>
<dbReference type="EMBL" id="WSEL01000009">
    <property type="protein sequence ID" value="MVQ32286.1"/>
    <property type="molecule type" value="Genomic_DNA"/>
</dbReference>
<evidence type="ECO:0000256" key="1">
    <source>
        <dbReference type="PIRSR" id="PIRSR605493-1"/>
    </source>
</evidence>
<dbReference type="Proteomes" id="UP000469385">
    <property type="component" value="Unassembled WGS sequence"/>
</dbReference>
<comment type="cofactor">
    <cofactor evidence="1">
        <name>Mg(2+)</name>
        <dbReference type="ChEBI" id="CHEBI:18420"/>
    </cofactor>
</comment>